<protein>
    <submittedName>
        <fullName evidence="1">Uncharacterized protein</fullName>
    </submittedName>
</protein>
<organism evidence="1 2">
    <name type="scientific">Vigna mungo</name>
    <name type="common">Black gram</name>
    <name type="synonym">Phaseolus mungo</name>
    <dbReference type="NCBI Taxonomy" id="3915"/>
    <lineage>
        <taxon>Eukaryota</taxon>
        <taxon>Viridiplantae</taxon>
        <taxon>Streptophyta</taxon>
        <taxon>Embryophyta</taxon>
        <taxon>Tracheophyta</taxon>
        <taxon>Spermatophyta</taxon>
        <taxon>Magnoliopsida</taxon>
        <taxon>eudicotyledons</taxon>
        <taxon>Gunneridae</taxon>
        <taxon>Pentapetalae</taxon>
        <taxon>rosids</taxon>
        <taxon>fabids</taxon>
        <taxon>Fabales</taxon>
        <taxon>Fabaceae</taxon>
        <taxon>Papilionoideae</taxon>
        <taxon>50 kb inversion clade</taxon>
        <taxon>NPAAA clade</taxon>
        <taxon>indigoferoid/millettioid clade</taxon>
        <taxon>Phaseoleae</taxon>
        <taxon>Vigna</taxon>
    </lineage>
</organism>
<sequence length="315" mass="35224">MAKQKAKADGSFHMRTEQPAYQHDVVAVLDSHTDDLPATGNLNYTIALKQYGFLRHCFARDRVYVIPHPIVVNLDNMYIGARNTIRGSLIRLHNLKMIISNKEFYSRVDEISNALASGCNLVTYMKLRALALTDVPSMCDSGGLEKPRDVTDLPIPTPFAFAIQQLGIVNIGDLEYDLKVVPCKPQTGFRFGQPTGTLWNPNAYQQAVEFARNLGMRFSIVDTTVKEGTAWWLFQQDYTEEVFQLTCPYPETNFTEMMTLPHSLYLNNEGANPSNPISDLTGAPHTGDFGIMMQSPHHGINISTFEAISDTANEI</sequence>
<accession>A0AAQ3NZY8</accession>
<name>A0AAQ3NZY8_VIGMU</name>
<gene>
    <name evidence="1" type="ORF">V8G54_005568</name>
</gene>
<dbReference type="AlphaFoldDB" id="A0AAQ3NZY8"/>
<evidence type="ECO:0000313" key="1">
    <source>
        <dbReference type="EMBL" id="WVZ18246.1"/>
    </source>
</evidence>
<proteinExistence type="predicted"/>
<evidence type="ECO:0000313" key="2">
    <source>
        <dbReference type="Proteomes" id="UP001374535"/>
    </source>
</evidence>
<dbReference type="Proteomes" id="UP001374535">
    <property type="component" value="Chromosome 2"/>
</dbReference>
<dbReference type="EMBL" id="CP144699">
    <property type="protein sequence ID" value="WVZ18246.1"/>
    <property type="molecule type" value="Genomic_DNA"/>
</dbReference>
<reference evidence="1 2" key="1">
    <citation type="journal article" date="2023" name="Life. Sci Alliance">
        <title>Evolutionary insights into 3D genome organization and epigenetic landscape of Vigna mungo.</title>
        <authorList>
            <person name="Junaid A."/>
            <person name="Singh B."/>
            <person name="Bhatia S."/>
        </authorList>
    </citation>
    <scope>NUCLEOTIDE SEQUENCE [LARGE SCALE GENOMIC DNA]</scope>
    <source>
        <strain evidence="1">Urdbean</strain>
    </source>
</reference>
<keyword evidence="2" id="KW-1185">Reference proteome</keyword>